<dbReference type="Pfam" id="PF13356">
    <property type="entry name" value="Arm-DNA-bind_3"/>
    <property type="match status" value="1"/>
</dbReference>
<evidence type="ECO:0000259" key="5">
    <source>
        <dbReference type="PROSITE" id="PS51898"/>
    </source>
</evidence>
<accession>A0A031K4I5</accession>
<dbReference type="InterPro" id="IPR011010">
    <property type="entry name" value="DNA_brk_join_enz"/>
</dbReference>
<dbReference type="Gene3D" id="1.10.150.130">
    <property type="match status" value="1"/>
</dbReference>
<dbReference type="PANTHER" id="PTHR30629:SF2">
    <property type="entry name" value="PROPHAGE INTEGRASE INTS-RELATED"/>
    <property type="match status" value="1"/>
</dbReference>
<reference evidence="6 7" key="1">
    <citation type="submission" date="2014-03" db="EMBL/GenBank/DDBJ databases">
        <title>Whole genome sequence of Novosphingobium resinovorum KF1.</title>
        <authorList>
            <person name="Gan H.M."/>
            <person name="Gan H.Y."/>
            <person name="Chew T.H."/>
            <person name="Savka M.A."/>
        </authorList>
    </citation>
    <scope>NUCLEOTIDE SEQUENCE [LARGE SCALE GENOMIC DNA]</scope>
    <source>
        <strain evidence="6 7">KF1</strain>
    </source>
</reference>
<comment type="caution">
    <text evidence="6">The sequence shown here is derived from an EMBL/GenBank/DDBJ whole genome shotgun (WGS) entry which is preliminary data.</text>
</comment>
<dbReference type="PROSITE" id="PS51898">
    <property type="entry name" value="TYR_RECOMBINASE"/>
    <property type="match status" value="1"/>
</dbReference>
<evidence type="ECO:0000313" key="7">
    <source>
        <dbReference type="Proteomes" id="UP000024329"/>
    </source>
</evidence>
<gene>
    <name evidence="6" type="ORF">BV97_01116</name>
</gene>
<dbReference type="EMBL" id="JFYZ01000002">
    <property type="protein sequence ID" value="EZP83923.1"/>
    <property type="molecule type" value="Genomic_DNA"/>
</dbReference>
<feature type="domain" description="Tyr recombinase" evidence="5">
    <location>
        <begin position="201"/>
        <end position="386"/>
    </location>
</feature>
<proteinExistence type="inferred from homology"/>
<sequence length="445" mass="50669">MALKELEVKYATKRQRPYKLADGGGLHLLVQPSGSKLWRLKYRFGGKEKLLSFGKYPLVTLAMARQKRTEAKALLDAGKDPAELKKRAKKVAASPLLFEPIARAWHANREEGLDPAHADRVLRRMERDVFPPLGKRPITDITAPEVLEVVRAVEARGALDISRRLKQNIGQVFRFAIASGWATENPTTSLDDALKPKPPVKHRARVPLAQLPTLVQSIQDYDGEESPRRRETTRDALVFTLLTWVRTSETRFAVWPEFENLEGPEPLWRLSPERMKMAREHLVPLSRQAAELLLRRRRASNDEFVFPGEKPGRPISENTMIYACYRMGYLGKQTVHGFRGLGSTWANEAELYKPDWVEMALAHEDEDEVRGAYNSALYLTPRRRMLQDWADHLDGRAVSAEIPEPVTARPSSASHNVTPADPIPLVAGRPVFWQRQRPRTFISRF</sequence>
<comment type="similarity">
    <text evidence="1">Belongs to the 'phage' integrase family.</text>
</comment>
<dbReference type="CDD" id="cd00801">
    <property type="entry name" value="INT_P4_C"/>
    <property type="match status" value="1"/>
</dbReference>
<evidence type="ECO:0000256" key="4">
    <source>
        <dbReference type="ARBA" id="ARBA00023172"/>
    </source>
</evidence>
<dbReference type="Pfam" id="PF22022">
    <property type="entry name" value="Phage_int_M"/>
    <property type="match status" value="1"/>
</dbReference>
<dbReference type="Pfam" id="PF00589">
    <property type="entry name" value="Phage_integrase"/>
    <property type="match status" value="1"/>
</dbReference>
<evidence type="ECO:0000256" key="2">
    <source>
        <dbReference type="ARBA" id="ARBA00022908"/>
    </source>
</evidence>
<dbReference type="InterPro" id="IPR050808">
    <property type="entry name" value="Phage_Integrase"/>
</dbReference>
<evidence type="ECO:0000256" key="3">
    <source>
        <dbReference type="ARBA" id="ARBA00023125"/>
    </source>
</evidence>
<dbReference type="GO" id="GO:0006310">
    <property type="term" value="P:DNA recombination"/>
    <property type="evidence" value="ECO:0007669"/>
    <property type="project" value="UniProtKB-KW"/>
</dbReference>
<dbReference type="Gene3D" id="1.10.443.10">
    <property type="entry name" value="Intergrase catalytic core"/>
    <property type="match status" value="1"/>
</dbReference>
<dbReference type="InterPro" id="IPR010998">
    <property type="entry name" value="Integrase_recombinase_N"/>
</dbReference>
<keyword evidence="4" id="KW-0233">DNA recombination</keyword>
<dbReference type="AlphaFoldDB" id="A0A031K4I5"/>
<dbReference type="GO" id="GO:0003677">
    <property type="term" value="F:DNA binding"/>
    <property type="evidence" value="ECO:0007669"/>
    <property type="project" value="UniProtKB-KW"/>
</dbReference>
<evidence type="ECO:0000313" key="6">
    <source>
        <dbReference type="EMBL" id="EZP83923.1"/>
    </source>
</evidence>
<dbReference type="PATRIC" id="fig|158500.4.peg.1147"/>
<dbReference type="PANTHER" id="PTHR30629">
    <property type="entry name" value="PROPHAGE INTEGRASE"/>
    <property type="match status" value="1"/>
</dbReference>
<protein>
    <submittedName>
        <fullName evidence="6">DNA integration/recombination/inversion protein</fullName>
    </submittedName>
</protein>
<dbReference type="InterPro" id="IPR013762">
    <property type="entry name" value="Integrase-like_cat_sf"/>
</dbReference>
<name>A0A031K4I5_9SPHN</name>
<dbReference type="Gene3D" id="3.30.160.390">
    <property type="entry name" value="Integrase, DNA-binding domain"/>
    <property type="match status" value="1"/>
</dbReference>
<dbReference type="GO" id="GO:0015074">
    <property type="term" value="P:DNA integration"/>
    <property type="evidence" value="ECO:0007669"/>
    <property type="project" value="UniProtKB-KW"/>
</dbReference>
<keyword evidence="3" id="KW-0238">DNA-binding</keyword>
<keyword evidence="2" id="KW-0229">DNA integration</keyword>
<evidence type="ECO:0000256" key="1">
    <source>
        <dbReference type="ARBA" id="ARBA00008857"/>
    </source>
</evidence>
<dbReference type="InterPro" id="IPR038488">
    <property type="entry name" value="Integrase_DNA-bd_sf"/>
</dbReference>
<dbReference type="SUPFAM" id="SSF56349">
    <property type="entry name" value="DNA breaking-rejoining enzymes"/>
    <property type="match status" value="1"/>
</dbReference>
<dbReference type="InterPro" id="IPR053876">
    <property type="entry name" value="Phage_int_M"/>
</dbReference>
<dbReference type="eggNOG" id="COG0582">
    <property type="taxonomic scope" value="Bacteria"/>
</dbReference>
<dbReference type="InterPro" id="IPR025166">
    <property type="entry name" value="Integrase_DNA_bind_dom"/>
</dbReference>
<dbReference type="InterPro" id="IPR002104">
    <property type="entry name" value="Integrase_catalytic"/>
</dbReference>
<dbReference type="Proteomes" id="UP000024329">
    <property type="component" value="Unassembled WGS sequence"/>
</dbReference>
<organism evidence="6 7">
    <name type="scientific">Novosphingobium resinovorum</name>
    <dbReference type="NCBI Taxonomy" id="158500"/>
    <lineage>
        <taxon>Bacteria</taxon>
        <taxon>Pseudomonadati</taxon>
        <taxon>Pseudomonadota</taxon>
        <taxon>Alphaproteobacteria</taxon>
        <taxon>Sphingomonadales</taxon>
        <taxon>Sphingomonadaceae</taxon>
        <taxon>Novosphingobium</taxon>
    </lineage>
</organism>
<dbReference type="RefSeq" id="WP_081798908.1">
    <property type="nucleotide sequence ID" value="NZ_JFYZ01000002.1"/>
</dbReference>